<keyword evidence="5" id="KW-1185">Reference proteome</keyword>
<feature type="compositionally biased region" description="Low complexity" evidence="1">
    <location>
        <begin position="92"/>
        <end position="106"/>
    </location>
</feature>
<dbReference type="Pfam" id="PF07331">
    <property type="entry name" value="TctB"/>
    <property type="match status" value="1"/>
</dbReference>
<sequence>MSTETTTGATSAPAPTRERSWWSGRSELFVAALVIAIAAVLGVQTALMDVPPGTASPGPRFFPTIVTVIMAGVGVALAVQVIRRPADRPGLDETAAADAGDSAPAEARTDDSGGRTQWRPVLTVIGSLVVFILLLQPVGWLLSGALLFFGVVHAMGGRRPLLDATVALVFSSFVQLAFVAGLGLNLPAGILGGIF</sequence>
<feature type="transmembrane region" description="Helical" evidence="2">
    <location>
        <begin position="121"/>
        <end position="152"/>
    </location>
</feature>
<name>A0A1T4P4U1_9ACTN</name>
<dbReference type="OrthoDB" id="5119225at2"/>
<feature type="transmembrane region" description="Helical" evidence="2">
    <location>
        <begin position="60"/>
        <end position="79"/>
    </location>
</feature>
<evidence type="ECO:0000313" key="4">
    <source>
        <dbReference type="EMBL" id="SJZ86276.1"/>
    </source>
</evidence>
<evidence type="ECO:0000256" key="1">
    <source>
        <dbReference type="SAM" id="MobiDB-lite"/>
    </source>
</evidence>
<feature type="transmembrane region" description="Helical" evidence="2">
    <location>
        <begin position="28"/>
        <end position="48"/>
    </location>
</feature>
<keyword evidence="2" id="KW-0812">Transmembrane</keyword>
<proteinExistence type="predicted"/>
<accession>A0A1T4P4U1</accession>
<dbReference type="Proteomes" id="UP000190637">
    <property type="component" value="Unassembled WGS sequence"/>
</dbReference>
<keyword evidence="2" id="KW-0472">Membrane</keyword>
<protein>
    <submittedName>
        <fullName evidence="4">Putative tricarboxylic transport membrane protein</fullName>
    </submittedName>
</protein>
<evidence type="ECO:0000256" key="2">
    <source>
        <dbReference type="SAM" id="Phobius"/>
    </source>
</evidence>
<dbReference type="EMBL" id="FUWS01000004">
    <property type="protein sequence ID" value="SJZ86276.1"/>
    <property type="molecule type" value="Genomic_DNA"/>
</dbReference>
<gene>
    <name evidence="4" type="ORF">SAMN02745673_01626</name>
</gene>
<feature type="domain" description="DUF1468" evidence="3">
    <location>
        <begin position="30"/>
        <end position="187"/>
    </location>
</feature>
<organism evidence="4 5">
    <name type="scientific">Marinactinospora thermotolerans DSM 45154</name>
    <dbReference type="NCBI Taxonomy" id="1122192"/>
    <lineage>
        <taxon>Bacteria</taxon>
        <taxon>Bacillati</taxon>
        <taxon>Actinomycetota</taxon>
        <taxon>Actinomycetes</taxon>
        <taxon>Streptosporangiales</taxon>
        <taxon>Nocardiopsidaceae</taxon>
        <taxon>Marinactinospora</taxon>
    </lineage>
</organism>
<feature type="transmembrane region" description="Helical" evidence="2">
    <location>
        <begin position="164"/>
        <end position="186"/>
    </location>
</feature>
<dbReference type="InterPro" id="IPR009936">
    <property type="entry name" value="DUF1468"/>
</dbReference>
<evidence type="ECO:0000259" key="3">
    <source>
        <dbReference type="Pfam" id="PF07331"/>
    </source>
</evidence>
<dbReference type="RefSeq" id="WP_078761019.1">
    <property type="nucleotide sequence ID" value="NZ_FUWS01000004.1"/>
</dbReference>
<reference evidence="4 5" key="1">
    <citation type="submission" date="2017-02" db="EMBL/GenBank/DDBJ databases">
        <authorList>
            <person name="Peterson S.W."/>
        </authorList>
    </citation>
    <scope>NUCLEOTIDE SEQUENCE [LARGE SCALE GENOMIC DNA]</scope>
    <source>
        <strain evidence="4 5">DSM 45154</strain>
    </source>
</reference>
<evidence type="ECO:0000313" key="5">
    <source>
        <dbReference type="Proteomes" id="UP000190637"/>
    </source>
</evidence>
<dbReference type="STRING" id="1122192.SAMN02745673_01626"/>
<dbReference type="AlphaFoldDB" id="A0A1T4P4U1"/>
<feature type="region of interest" description="Disordered" evidence="1">
    <location>
        <begin position="92"/>
        <end position="114"/>
    </location>
</feature>
<keyword evidence="2" id="KW-1133">Transmembrane helix</keyword>